<dbReference type="Pfam" id="PF01832">
    <property type="entry name" value="Glucosaminidase"/>
    <property type="match status" value="1"/>
</dbReference>
<dbReference type="InterPro" id="IPR053195">
    <property type="entry name" value="Bax-like"/>
</dbReference>
<feature type="transmembrane region" description="Helical" evidence="1">
    <location>
        <begin position="674"/>
        <end position="692"/>
    </location>
</feature>
<dbReference type="InterPro" id="IPR002509">
    <property type="entry name" value="NODB_dom"/>
</dbReference>
<evidence type="ECO:0000256" key="1">
    <source>
        <dbReference type="SAM" id="Phobius"/>
    </source>
</evidence>
<proteinExistence type="predicted"/>
<dbReference type="PANTHER" id="PTHR40572">
    <property type="entry name" value="PROTEIN BAX"/>
    <property type="match status" value="1"/>
</dbReference>
<dbReference type="SMR" id="A0A812VF74"/>
<keyword evidence="4" id="KW-1185">Reference proteome</keyword>
<dbReference type="OrthoDB" id="10354291at2759"/>
<feature type="transmembrane region" description="Helical" evidence="1">
    <location>
        <begin position="712"/>
        <end position="732"/>
    </location>
</feature>
<reference evidence="3" key="1">
    <citation type="submission" date="2021-02" db="EMBL/GenBank/DDBJ databases">
        <authorList>
            <person name="Dougan E. K."/>
            <person name="Rhodes N."/>
            <person name="Thang M."/>
            <person name="Chan C."/>
        </authorList>
    </citation>
    <scope>NUCLEOTIDE SEQUENCE</scope>
</reference>
<dbReference type="InterPro" id="IPR002901">
    <property type="entry name" value="MGlyc_endo_b_GlcNAc-like_dom"/>
</dbReference>
<dbReference type="GO" id="GO:0004040">
    <property type="term" value="F:amidase activity"/>
    <property type="evidence" value="ECO:0007669"/>
    <property type="project" value="InterPro"/>
</dbReference>
<dbReference type="Pfam" id="PF20349">
    <property type="entry name" value="DUF6644"/>
    <property type="match status" value="1"/>
</dbReference>
<dbReference type="InterPro" id="IPR046586">
    <property type="entry name" value="DUF6644"/>
</dbReference>
<feature type="domain" description="NodB homology" evidence="2">
    <location>
        <begin position="305"/>
        <end position="543"/>
    </location>
</feature>
<keyword evidence="1" id="KW-1133">Transmembrane helix</keyword>
<dbReference type="SUPFAM" id="SSF88713">
    <property type="entry name" value="Glycoside hydrolase/deacetylase"/>
    <property type="match status" value="1"/>
</dbReference>
<dbReference type="Gene3D" id="1.10.530.10">
    <property type="match status" value="1"/>
</dbReference>
<gene>
    <name evidence="3" type="primary">bax</name>
    <name evidence="3" type="ORF">SPIL2461_LOCUS16768</name>
</gene>
<dbReference type="EMBL" id="CAJNIZ010042748">
    <property type="protein sequence ID" value="CAE7636071.1"/>
    <property type="molecule type" value="Genomic_DNA"/>
</dbReference>
<dbReference type="CDD" id="cd10973">
    <property type="entry name" value="CE4_DAC_u4_5s"/>
    <property type="match status" value="1"/>
</dbReference>
<feature type="transmembrane region" description="Helical" evidence="1">
    <location>
        <begin position="597"/>
        <end position="619"/>
    </location>
</feature>
<dbReference type="Pfam" id="PF01522">
    <property type="entry name" value="Polysacc_deac_1"/>
    <property type="match status" value="1"/>
</dbReference>
<protein>
    <submittedName>
        <fullName evidence="3">Bax protein</fullName>
    </submittedName>
</protein>
<dbReference type="PANTHER" id="PTHR40572:SF1">
    <property type="entry name" value="PROTEIN BAX"/>
    <property type="match status" value="1"/>
</dbReference>
<organism evidence="3 4">
    <name type="scientific">Symbiodinium pilosum</name>
    <name type="common">Dinoflagellate</name>
    <dbReference type="NCBI Taxonomy" id="2952"/>
    <lineage>
        <taxon>Eukaryota</taxon>
        <taxon>Sar</taxon>
        <taxon>Alveolata</taxon>
        <taxon>Dinophyceae</taxon>
        <taxon>Suessiales</taxon>
        <taxon>Symbiodiniaceae</taxon>
        <taxon>Symbiodinium</taxon>
    </lineage>
</organism>
<dbReference type="Proteomes" id="UP000649617">
    <property type="component" value="Unassembled WGS sequence"/>
</dbReference>
<keyword evidence="1" id="KW-0812">Transmembrane</keyword>
<name>A0A812VF74_SYMPI</name>
<dbReference type="AlphaFoldDB" id="A0A812VF74"/>
<dbReference type="InterPro" id="IPR011330">
    <property type="entry name" value="Glyco_hydro/deAcase_b/a-brl"/>
</dbReference>
<keyword evidence="1" id="KW-0472">Membrane</keyword>
<evidence type="ECO:0000259" key="2">
    <source>
        <dbReference type="PROSITE" id="PS51677"/>
    </source>
</evidence>
<feature type="transmembrane region" description="Helical" evidence="1">
    <location>
        <begin position="556"/>
        <end position="576"/>
    </location>
</feature>
<feature type="transmembrane region" description="Helical" evidence="1">
    <location>
        <begin position="644"/>
        <end position="662"/>
    </location>
</feature>
<dbReference type="GO" id="GO:0005975">
    <property type="term" value="P:carbohydrate metabolic process"/>
    <property type="evidence" value="ECO:0007669"/>
    <property type="project" value="InterPro"/>
</dbReference>
<sequence>MKYMKQKQNTLILGLTALVLLGTMVGVWLQRPLPLPEFEHPIVEVKKQAFFDYLSPAIEDISDEISADRQWVLALQANQSIDDLSLLQLQKLHNLATRYEINPAEAESNTALIDQLLLRIDVVPKSLALVQAAKESGWGSSRFARNGYNLFGQQCFESGCGFTPAARKAGRSHEVAEFDSVESAVRAYMHNLNTHYRYRDFRLLRAQLRRQRENLSGIRLAQGLGAYSERGMAEVSVANNARTEQADHAVVLLYHHVADHTPPSTSITIKDFVAQLDHFKSNKVKILPLEQIVATLRENGAVPDNAIAISFDDAYATVFNNAWPELKRRNLPFTVFVNTAAIKAEPTTYMSWAQLKELNDAGVTIGNHSHTHQHLVSKLGQPDWAAAVEQDITQASTLLRKHLGTTPQLFAYPYGEFSAALQELVGRLGLIGFGQHSGAIDTTSDYTALPRFPIGGSYSSLSRIDTAIKSRPLEVNADPANGVILSNNATSFDVEIHIADGPENLSLLACYPAGGTRLNLTPQGNRRFLIQLTNLNSPGRHKINCTLPDSDHRGAFFWWSFLMMRGSTIILNEMLLNLARWLDAQAWSIGLHESYYMYAWVETTHVLTLMIFLGMLFVIDLRMLGVAFQNVPASTVADRLDKPMMIGFTIMVITGLVLYYAIPVRTTQSIWFRIKVVLLICAGINALLFRNRMKAADGSWDNDVKPPKRMRIGAALSLSFWAGVVVTGRAIAYDWYDCNKDMSVFMYWAAGCVDELAALD</sequence>
<accession>A0A812VF74</accession>
<comment type="caution">
    <text evidence="3">The sequence shown here is derived from an EMBL/GenBank/DDBJ whole genome shotgun (WGS) entry which is preliminary data.</text>
</comment>
<evidence type="ECO:0000313" key="4">
    <source>
        <dbReference type="Proteomes" id="UP000649617"/>
    </source>
</evidence>
<dbReference type="PROSITE" id="PS51677">
    <property type="entry name" value="NODB"/>
    <property type="match status" value="1"/>
</dbReference>
<dbReference type="Gene3D" id="3.20.20.370">
    <property type="entry name" value="Glycoside hydrolase/deacetylase"/>
    <property type="match status" value="1"/>
</dbReference>
<evidence type="ECO:0000313" key="3">
    <source>
        <dbReference type="EMBL" id="CAE7636071.1"/>
    </source>
</evidence>